<dbReference type="SMART" id="SM00554">
    <property type="entry name" value="FAS1"/>
    <property type="match status" value="1"/>
</dbReference>
<dbReference type="PANTHER" id="PTHR10900:SF77">
    <property type="entry name" value="FI19380P1"/>
    <property type="match status" value="1"/>
</dbReference>
<dbReference type="GO" id="GO:0005615">
    <property type="term" value="C:extracellular space"/>
    <property type="evidence" value="ECO:0007669"/>
    <property type="project" value="TreeGrafter"/>
</dbReference>
<dbReference type="Gene3D" id="2.30.180.10">
    <property type="entry name" value="FAS1 domain"/>
    <property type="match status" value="1"/>
</dbReference>
<dbReference type="PROSITE" id="PS51257">
    <property type="entry name" value="PROKAR_LIPOPROTEIN"/>
    <property type="match status" value="1"/>
</dbReference>
<evidence type="ECO:0000313" key="5">
    <source>
        <dbReference type="Proteomes" id="UP000620559"/>
    </source>
</evidence>
<dbReference type="PROSITE" id="PS50213">
    <property type="entry name" value="FAS1"/>
    <property type="match status" value="1"/>
</dbReference>
<feature type="domain" description="FAS1" evidence="3">
    <location>
        <begin position="62"/>
        <end position="195"/>
    </location>
</feature>
<comment type="caution">
    <text evidence="4">The sequence shown here is derived from an EMBL/GenBank/DDBJ whole genome shotgun (WGS) entry which is preliminary data.</text>
</comment>
<dbReference type="FunFam" id="2.30.180.10:FF:000032">
    <property type="entry name" value="Fasciclin domain-containing protein, putative"/>
    <property type="match status" value="1"/>
</dbReference>
<dbReference type="PANTHER" id="PTHR10900">
    <property type="entry name" value="PERIOSTIN-RELATED"/>
    <property type="match status" value="1"/>
</dbReference>
<organism evidence="4 5">
    <name type="scientific">Plectonema cf. radiosum LEGE 06105</name>
    <dbReference type="NCBI Taxonomy" id="945769"/>
    <lineage>
        <taxon>Bacteria</taxon>
        <taxon>Bacillati</taxon>
        <taxon>Cyanobacteriota</taxon>
        <taxon>Cyanophyceae</taxon>
        <taxon>Oscillatoriophycideae</taxon>
        <taxon>Oscillatoriales</taxon>
        <taxon>Microcoleaceae</taxon>
        <taxon>Plectonema</taxon>
    </lineage>
</organism>
<dbReference type="Proteomes" id="UP000620559">
    <property type="component" value="Unassembled WGS sequence"/>
</dbReference>
<evidence type="ECO:0000313" key="4">
    <source>
        <dbReference type="EMBL" id="MBE9211952.1"/>
    </source>
</evidence>
<feature type="region of interest" description="Disordered" evidence="1">
    <location>
        <begin position="29"/>
        <end position="54"/>
    </location>
</feature>
<keyword evidence="5" id="KW-1185">Reference proteome</keyword>
<dbReference type="Pfam" id="PF02469">
    <property type="entry name" value="Fasciclin"/>
    <property type="match status" value="1"/>
</dbReference>
<reference evidence="4" key="1">
    <citation type="submission" date="2020-10" db="EMBL/GenBank/DDBJ databases">
        <authorList>
            <person name="Castelo-Branco R."/>
            <person name="Eusebio N."/>
            <person name="Adriana R."/>
            <person name="Vieira A."/>
            <person name="Brugerolle De Fraissinette N."/>
            <person name="Rezende De Castro R."/>
            <person name="Schneider M.P."/>
            <person name="Vasconcelos V."/>
            <person name="Leao P.N."/>
        </authorList>
    </citation>
    <scope>NUCLEOTIDE SEQUENCE</scope>
    <source>
        <strain evidence="4">LEGE 06105</strain>
    </source>
</reference>
<dbReference type="AlphaFoldDB" id="A0A8J7EZT6"/>
<evidence type="ECO:0000259" key="3">
    <source>
        <dbReference type="PROSITE" id="PS50213"/>
    </source>
</evidence>
<dbReference type="InterPro" id="IPR036378">
    <property type="entry name" value="FAS1_dom_sf"/>
</dbReference>
<dbReference type="InterPro" id="IPR050904">
    <property type="entry name" value="Adhesion/Biosynth-related"/>
</dbReference>
<name>A0A8J7EZT6_9CYAN</name>
<sequence>MKIKKFASFATGILLLPVFAACAPNNTAQDTTITPPAGTDVNTPDLATTPTTPPVTPGATVDDDIADIVEDNPSLKTLANLIDEADLEDTLDDDGPYTLFAPSDQAFAAIPEATRQRLLQPENRDALRQVLTYHVVPGNLRANQIQSGEVQTLANNPVNVQVDQASKQVRVNEATVTQPDIQASNGVIHIIDQVILPPNLNIAN</sequence>
<dbReference type="RefSeq" id="WP_193917427.1">
    <property type="nucleotide sequence ID" value="NZ_JADEWL010000009.1"/>
</dbReference>
<feature type="chain" id="PRO_5035325544" evidence="2">
    <location>
        <begin position="21"/>
        <end position="204"/>
    </location>
</feature>
<dbReference type="EMBL" id="JADEWL010000009">
    <property type="protein sequence ID" value="MBE9211952.1"/>
    <property type="molecule type" value="Genomic_DNA"/>
</dbReference>
<dbReference type="SUPFAM" id="SSF82153">
    <property type="entry name" value="FAS1 domain"/>
    <property type="match status" value="1"/>
</dbReference>
<proteinExistence type="predicted"/>
<evidence type="ECO:0000256" key="1">
    <source>
        <dbReference type="SAM" id="MobiDB-lite"/>
    </source>
</evidence>
<evidence type="ECO:0000256" key="2">
    <source>
        <dbReference type="SAM" id="SignalP"/>
    </source>
</evidence>
<feature type="signal peptide" evidence="2">
    <location>
        <begin position="1"/>
        <end position="20"/>
    </location>
</feature>
<protein>
    <submittedName>
        <fullName evidence="4">Fasciclin domain-containing protein</fullName>
    </submittedName>
</protein>
<accession>A0A8J7EZT6</accession>
<keyword evidence="2" id="KW-0732">Signal</keyword>
<gene>
    <name evidence="4" type="ORF">IQ247_04320</name>
</gene>
<dbReference type="InterPro" id="IPR000782">
    <property type="entry name" value="FAS1_domain"/>
</dbReference>